<evidence type="ECO:0000256" key="1">
    <source>
        <dbReference type="SAM" id="Coils"/>
    </source>
</evidence>
<dbReference type="OMA" id="FMTELYE"/>
<keyword evidence="3" id="KW-1185">Reference proteome</keyword>
<comment type="caution">
    <text evidence="2">The sequence shown here is derived from an EMBL/GenBank/DDBJ whole genome shotgun (WGS) entry which is preliminary data.</text>
</comment>
<gene>
    <name evidence="2" type="ORF">chiPu_0015780</name>
</gene>
<reference evidence="2 3" key="1">
    <citation type="journal article" date="2018" name="Nat. Ecol. Evol.">
        <title>Shark genomes provide insights into elasmobranch evolution and the origin of vertebrates.</title>
        <authorList>
            <person name="Hara Y"/>
            <person name="Yamaguchi K"/>
            <person name="Onimaru K"/>
            <person name="Kadota M"/>
            <person name="Koyanagi M"/>
            <person name="Keeley SD"/>
            <person name="Tatsumi K"/>
            <person name="Tanaka K"/>
            <person name="Motone F"/>
            <person name="Kageyama Y"/>
            <person name="Nozu R"/>
            <person name="Adachi N"/>
            <person name="Nishimura O"/>
            <person name="Nakagawa R"/>
            <person name="Tanegashima C"/>
            <person name="Kiyatake I"/>
            <person name="Matsumoto R"/>
            <person name="Murakumo K"/>
            <person name="Nishida K"/>
            <person name="Terakita A"/>
            <person name="Kuratani S"/>
            <person name="Sato K"/>
            <person name="Hyodo S Kuraku.S."/>
        </authorList>
    </citation>
    <scope>NUCLEOTIDE SEQUENCE [LARGE SCALE GENOMIC DNA]</scope>
</reference>
<dbReference type="OrthoDB" id="9881749at2759"/>
<dbReference type="EMBL" id="BEZZ01000971">
    <property type="protein sequence ID" value="GCC37277.1"/>
    <property type="molecule type" value="Genomic_DNA"/>
</dbReference>
<feature type="coiled-coil region" evidence="1">
    <location>
        <begin position="67"/>
        <end position="217"/>
    </location>
</feature>
<evidence type="ECO:0000313" key="3">
    <source>
        <dbReference type="Proteomes" id="UP000287033"/>
    </source>
</evidence>
<organism evidence="2 3">
    <name type="scientific">Chiloscyllium punctatum</name>
    <name type="common">Brownbanded bambooshark</name>
    <name type="synonym">Hemiscyllium punctatum</name>
    <dbReference type="NCBI Taxonomy" id="137246"/>
    <lineage>
        <taxon>Eukaryota</taxon>
        <taxon>Metazoa</taxon>
        <taxon>Chordata</taxon>
        <taxon>Craniata</taxon>
        <taxon>Vertebrata</taxon>
        <taxon>Chondrichthyes</taxon>
        <taxon>Elasmobranchii</taxon>
        <taxon>Galeomorphii</taxon>
        <taxon>Galeoidea</taxon>
        <taxon>Orectolobiformes</taxon>
        <taxon>Hemiscylliidae</taxon>
        <taxon>Chiloscyllium</taxon>
    </lineage>
</organism>
<name>A0A401T3V2_CHIPU</name>
<feature type="coiled-coil region" evidence="1">
    <location>
        <begin position="11"/>
        <end position="38"/>
    </location>
</feature>
<protein>
    <recommendedName>
        <fullName evidence="4">Coiled-coil domain-containing protein 122</fullName>
    </recommendedName>
</protein>
<evidence type="ECO:0008006" key="4">
    <source>
        <dbReference type="Google" id="ProtNLM"/>
    </source>
</evidence>
<sequence length="229" mass="27438">MEEWHCGEVKLFELEKENKVVLQEIRKTEKEVYHLENESENRRQCCADLEAQLWNLNASNLQLQYGIQQQEEKYLKLLSEYDKYRKKILAHKEVMNQVESRNPVMMQLEEKMLMLQELKTKKEELVTDLMNPEGNITKQVQKEITELKTEIPEIREAINEKSVLLIKEQERHAQLQKEIEVQKKRCEAILKRLYCQLNKVQSNKRQLTWDIQQMEKTAAHLRQCLGITE</sequence>
<proteinExistence type="predicted"/>
<keyword evidence="1" id="KW-0175">Coiled coil</keyword>
<dbReference type="Proteomes" id="UP000287033">
    <property type="component" value="Unassembled WGS sequence"/>
</dbReference>
<dbReference type="AlphaFoldDB" id="A0A401T3V2"/>
<evidence type="ECO:0000313" key="2">
    <source>
        <dbReference type="EMBL" id="GCC37277.1"/>
    </source>
</evidence>
<accession>A0A401T3V2</accession>